<feature type="transmembrane region" description="Helical" evidence="5">
    <location>
        <begin position="43"/>
        <end position="60"/>
    </location>
</feature>
<name>A0A3E1Q670_9FLAO</name>
<dbReference type="PANTHER" id="PTHR36974">
    <property type="entry name" value="MEMBRANE PROTEIN-RELATED"/>
    <property type="match status" value="1"/>
</dbReference>
<keyword evidence="4 5" id="KW-0472">Membrane</keyword>
<dbReference type="EMBL" id="QVID01000003">
    <property type="protein sequence ID" value="RFN57621.1"/>
    <property type="molecule type" value="Genomic_DNA"/>
</dbReference>
<comment type="caution">
    <text evidence="7">The sequence shown here is derived from an EMBL/GenBank/DDBJ whole genome shotgun (WGS) entry which is preliminary data.</text>
</comment>
<evidence type="ECO:0000313" key="7">
    <source>
        <dbReference type="EMBL" id="RFN57621.1"/>
    </source>
</evidence>
<accession>A0A3E1Q670</accession>
<evidence type="ECO:0000256" key="4">
    <source>
        <dbReference type="ARBA" id="ARBA00023136"/>
    </source>
</evidence>
<keyword evidence="8" id="KW-1185">Reference proteome</keyword>
<dbReference type="InterPro" id="IPR009908">
    <property type="entry name" value="Methylamine_util_MauE"/>
</dbReference>
<proteinExistence type="predicted"/>
<keyword evidence="2 5" id="KW-0812">Transmembrane</keyword>
<feature type="transmembrane region" description="Helical" evidence="5">
    <location>
        <begin position="98"/>
        <end position="115"/>
    </location>
</feature>
<dbReference type="Pfam" id="PF07291">
    <property type="entry name" value="MauE"/>
    <property type="match status" value="1"/>
</dbReference>
<keyword evidence="3 5" id="KW-1133">Transmembrane helix</keyword>
<evidence type="ECO:0000256" key="1">
    <source>
        <dbReference type="ARBA" id="ARBA00004141"/>
    </source>
</evidence>
<evidence type="ECO:0000256" key="3">
    <source>
        <dbReference type="ARBA" id="ARBA00022989"/>
    </source>
</evidence>
<evidence type="ECO:0000313" key="8">
    <source>
        <dbReference type="Proteomes" id="UP000261082"/>
    </source>
</evidence>
<dbReference type="GO" id="GO:0030416">
    <property type="term" value="P:methylamine metabolic process"/>
    <property type="evidence" value="ECO:0007669"/>
    <property type="project" value="InterPro"/>
</dbReference>
<dbReference type="GO" id="GO:0016020">
    <property type="term" value="C:membrane"/>
    <property type="evidence" value="ECO:0007669"/>
    <property type="project" value="UniProtKB-SubCell"/>
</dbReference>
<feature type="transmembrane region" description="Helical" evidence="5">
    <location>
        <begin position="66"/>
        <end position="86"/>
    </location>
</feature>
<evidence type="ECO:0000256" key="5">
    <source>
        <dbReference type="SAM" id="Phobius"/>
    </source>
</evidence>
<protein>
    <submittedName>
        <fullName evidence="7">DoxX family membrane protein</fullName>
    </submittedName>
</protein>
<evidence type="ECO:0000256" key="2">
    <source>
        <dbReference type="ARBA" id="ARBA00022692"/>
    </source>
</evidence>
<dbReference type="OrthoDB" id="327939at2"/>
<gene>
    <name evidence="7" type="ORF">DZ858_14990</name>
</gene>
<feature type="transmembrane region" description="Helical" evidence="5">
    <location>
        <begin position="6"/>
        <end position="23"/>
    </location>
</feature>
<reference evidence="7 8" key="1">
    <citation type="journal article" date="2007" name="Int. J. Syst. Evol. Microbiol.">
        <title>Marixanthomonas ophiurae gen. nov., sp. nov., a marine bacterium of the family Flavobacteriaceae isolated from a deep-sea brittle star.</title>
        <authorList>
            <person name="Romanenko L.A."/>
            <person name="Uchino M."/>
            <person name="Frolova G.M."/>
            <person name="Mikhailov V.V."/>
        </authorList>
    </citation>
    <scope>NUCLEOTIDE SEQUENCE [LARGE SCALE GENOMIC DNA]</scope>
    <source>
        <strain evidence="7 8">KMM 3046</strain>
    </source>
</reference>
<organism evidence="7 8">
    <name type="scientific">Marixanthomonas ophiurae</name>
    <dbReference type="NCBI Taxonomy" id="387659"/>
    <lineage>
        <taxon>Bacteria</taxon>
        <taxon>Pseudomonadati</taxon>
        <taxon>Bacteroidota</taxon>
        <taxon>Flavobacteriia</taxon>
        <taxon>Flavobacteriales</taxon>
        <taxon>Flavobacteriaceae</taxon>
        <taxon>Marixanthomonas</taxon>
    </lineage>
</organism>
<dbReference type="RefSeq" id="WP_117160504.1">
    <property type="nucleotide sequence ID" value="NZ_QVID01000003.1"/>
</dbReference>
<dbReference type="Proteomes" id="UP000261082">
    <property type="component" value="Unassembled WGS sequence"/>
</dbReference>
<dbReference type="AlphaFoldDB" id="A0A3E1Q670"/>
<feature type="domain" description="Methylamine utilisation protein MauE" evidence="6">
    <location>
        <begin position="8"/>
        <end position="89"/>
    </location>
</feature>
<comment type="subcellular location">
    <subcellularLocation>
        <location evidence="1">Membrane</location>
        <topology evidence="1">Multi-pass membrane protein</topology>
    </subcellularLocation>
</comment>
<sequence>MTNLPWHQYLMGVLYILAGINHFRKPKMYERIMPPYIPAHSTMVLLSGIVEMIFGFMLLNKNTQSIAAWGIIVMLIIFFTVHIYMLQDERAAMKLPKWALILRIPLQFVLIYWAYLYV</sequence>
<evidence type="ECO:0000259" key="6">
    <source>
        <dbReference type="Pfam" id="PF07291"/>
    </source>
</evidence>
<dbReference type="PANTHER" id="PTHR36974:SF1">
    <property type="entry name" value="DOXX FAMILY MEMBRANE PROTEIN"/>
    <property type="match status" value="1"/>
</dbReference>